<dbReference type="OrthoDB" id="9800567at2"/>
<dbReference type="RefSeq" id="WP_076822012.1">
    <property type="nucleotide sequence ID" value="NZ_MOMC01000095.1"/>
</dbReference>
<dbReference type="EMBL" id="MOMC01000095">
    <property type="protein sequence ID" value="ONH22957.1"/>
    <property type="molecule type" value="Genomic_DNA"/>
</dbReference>
<evidence type="ECO:0000313" key="1">
    <source>
        <dbReference type="EMBL" id="ONH22957.1"/>
    </source>
</evidence>
<accession>A0A1V2I109</accession>
<sequence length="164" mass="17996">MRVQDVTEIVSGLREEGITIWVDGGWCVDALVGRQTRLHADLDIAIARADEERLRAWFKAGGYVEIPRPGATPANFVLGDASGRQVDVHVFEFAEDGSLRYGIAYPKESLTGQATLGDVPVRCIAAEWMFRFKTAYPPAPKDLADDVRALHEEFGFAIPPSHAG</sequence>
<proteinExistence type="predicted"/>
<gene>
    <name evidence="1" type="ORF">BL253_34395</name>
</gene>
<reference evidence="2" key="1">
    <citation type="submission" date="2016-10" db="EMBL/GenBank/DDBJ databases">
        <title>Frankia sp. NRRL B-16386 Genome sequencing.</title>
        <authorList>
            <person name="Ghodhbane-Gtari F."/>
            <person name="Swanson E."/>
            <person name="Gueddou A."/>
            <person name="Hezbri K."/>
            <person name="Ktari K."/>
            <person name="Nouioui I."/>
            <person name="Morris K."/>
            <person name="Simpson S."/>
            <person name="Abebe-Akele F."/>
            <person name="Thomas K."/>
            <person name="Gtari M."/>
            <person name="Tisa L.S."/>
        </authorList>
    </citation>
    <scope>NUCLEOTIDE SEQUENCE [LARGE SCALE GENOMIC DNA]</scope>
    <source>
        <strain evidence="2">NRRL B-16386</strain>
    </source>
</reference>
<protein>
    <recommendedName>
        <fullName evidence="3">Aminoglycoside nucleotidyltransferase</fullName>
    </recommendedName>
</protein>
<dbReference type="InterPro" id="IPR019646">
    <property type="entry name" value="Aminoglyc_AdlTrfase"/>
</dbReference>
<name>A0A1V2I109_9ACTN</name>
<dbReference type="STRING" id="1834516.BL253_34395"/>
<dbReference type="Gene3D" id="3.30.460.40">
    <property type="match status" value="1"/>
</dbReference>
<dbReference type="AlphaFoldDB" id="A0A1V2I109"/>
<organism evidence="1 2">
    <name type="scientific">Pseudofrankia asymbiotica</name>
    <dbReference type="NCBI Taxonomy" id="1834516"/>
    <lineage>
        <taxon>Bacteria</taxon>
        <taxon>Bacillati</taxon>
        <taxon>Actinomycetota</taxon>
        <taxon>Actinomycetes</taxon>
        <taxon>Frankiales</taxon>
        <taxon>Frankiaceae</taxon>
        <taxon>Pseudofrankia</taxon>
    </lineage>
</organism>
<evidence type="ECO:0008006" key="3">
    <source>
        <dbReference type="Google" id="ProtNLM"/>
    </source>
</evidence>
<keyword evidence="2" id="KW-1185">Reference proteome</keyword>
<dbReference type="Pfam" id="PF10706">
    <property type="entry name" value="Aminoglyc_resit"/>
    <property type="match status" value="1"/>
</dbReference>
<dbReference type="Proteomes" id="UP000188929">
    <property type="component" value="Unassembled WGS sequence"/>
</dbReference>
<comment type="caution">
    <text evidence="1">The sequence shown here is derived from an EMBL/GenBank/DDBJ whole genome shotgun (WGS) entry which is preliminary data.</text>
</comment>
<evidence type="ECO:0000313" key="2">
    <source>
        <dbReference type="Proteomes" id="UP000188929"/>
    </source>
</evidence>